<keyword evidence="3" id="KW-1185">Reference proteome</keyword>
<feature type="transmembrane region" description="Helical" evidence="1">
    <location>
        <begin position="141"/>
        <end position="159"/>
    </location>
</feature>
<organism evidence="2 3">
    <name type="scientific">Allocatelliglobosispora scoriae</name>
    <dbReference type="NCBI Taxonomy" id="643052"/>
    <lineage>
        <taxon>Bacteria</taxon>
        <taxon>Bacillati</taxon>
        <taxon>Actinomycetota</taxon>
        <taxon>Actinomycetes</taxon>
        <taxon>Micromonosporales</taxon>
        <taxon>Micromonosporaceae</taxon>
        <taxon>Allocatelliglobosispora</taxon>
    </lineage>
</organism>
<feature type="transmembrane region" description="Helical" evidence="1">
    <location>
        <begin position="114"/>
        <end position="134"/>
    </location>
</feature>
<keyword evidence="1" id="KW-1133">Transmembrane helix</keyword>
<feature type="transmembrane region" description="Helical" evidence="1">
    <location>
        <begin position="259"/>
        <end position="278"/>
    </location>
</feature>
<proteinExistence type="predicted"/>
<feature type="transmembrane region" description="Helical" evidence="1">
    <location>
        <begin position="185"/>
        <end position="205"/>
    </location>
</feature>
<comment type="caution">
    <text evidence="2">The sequence shown here is derived from an EMBL/GenBank/DDBJ whole genome shotgun (WGS) entry which is preliminary data.</text>
</comment>
<evidence type="ECO:0000256" key="1">
    <source>
        <dbReference type="SAM" id="Phobius"/>
    </source>
</evidence>
<dbReference type="Proteomes" id="UP000587527">
    <property type="component" value="Unassembled WGS sequence"/>
</dbReference>
<evidence type="ECO:0000313" key="3">
    <source>
        <dbReference type="Proteomes" id="UP000587527"/>
    </source>
</evidence>
<keyword evidence="1" id="KW-0812">Transmembrane</keyword>
<protein>
    <submittedName>
        <fullName evidence="2">Uncharacterized protein</fullName>
    </submittedName>
</protein>
<evidence type="ECO:0000313" key="2">
    <source>
        <dbReference type="EMBL" id="MBB5867312.1"/>
    </source>
</evidence>
<name>A0A841BKN3_9ACTN</name>
<reference evidence="2 3" key="1">
    <citation type="submission" date="2020-08" db="EMBL/GenBank/DDBJ databases">
        <title>Sequencing the genomes of 1000 actinobacteria strains.</title>
        <authorList>
            <person name="Klenk H.-P."/>
        </authorList>
    </citation>
    <scope>NUCLEOTIDE SEQUENCE [LARGE SCALE GENOMIC DNA]</scope>
    <source>
        <strain evidence="2 3">DSM 45362</strain>
    </source>
</reference>
<feature type="transmembrane region" description="Helical" evidence="1">
    <location>
        <begin position="212"/>
        <end position="228"/>
    </location>
</feature>
<accession>A0A841BKN3</accession>
<keyword evidence="1" id="KW-0472">Membrane</keyword>
<sequence>MAVDTITDTEEPEASTGVKTEVYLGLLWLGITVFTAYASLHGAPGGTGALGAAVAAMPDVLSASLITAASIAGAAASRYAGAGRRLLVGFVAGAAFGLVTAVGVRLAYGPGTSVTMLAITVAVACVLGGAFAILPEGVLGASLWAMTWVLFAGLILSVLKPNLLTVLGGGPAAAQAAQATAETRFLYLQPVVAGLLAAMHSVRALRADDPALFWFPVAGALPGLYLLATEGLGHLGGTSLSATPDGAVGEALLTDPTKIRYAVIVLAVGGLLGLLIGARRPK</sequence>
<feature type="transmembrane region" description="Helical" evidence="1">
    <location>
        <begin position="86"/>
        <end position="108"/>
    </location>
</feature>
<dbReference type="RefSeq" id="WP_184831889.1">
    <property type="nucleotide sequence ID" value="NZ_JACHMN010000001.1"/>
</dbReference>
<dbReference type="AlphaFoldDB" id="A0A841BKN3"/>
<gene>
    <name evidence="2" type="ORF">F4553_000691</name>
</gene>
<dbReference type="EMBL" id="JACHMN010000001">
    <property type="protein sequence ID" value="MBB5867312.1"/>
    <property type="molecule type" value="Genomic_DNA"/>
</dbReference>
<feature type="transmembrane region" description="Helical" evidence="1">
    <location>
        <begin position="60"/>
        <end position="79"/>
    </location>
</feature>
<feature type="transmembrane region" description="Helical" evidence="1">
    <location>
        <begin position="22"/>
        <end position="40"/>
    </location>
</feature>